<reference evidence="5 6" key="1">
    <citation type="submission" date="2024-02" db="EMBL/GenBank/DDBJ databases">
        <title>New especies of Spiribacter isolated from saline water.</title>
        <authorList>
            <person name="Leon M.J."/>
            <person name="De La Haba R."/>
            <person name="Sanchez-Porro C."/>
            <person name="Ventosa A."/>
        </authorList>
    </citation>
    <scope>NUCLEOTIDE SEQUENCE [LARGE SCALE GENOMIC DNA]</scope>
    <source>
        <strain evidence="6">ag22IC6-196</strain>
    </source>
</reference>
<dbReference type="InterPro" id="IPR008920">
    <property type="entry name" value="TF_FadR/GntR_C"/>
</dbReference>
<organism evidence="5 6">
    <name type="scientific">Spiribacter roseus</name>
    <dbReference type="NCBI Taxonomy" id="1855875"/>
    <lineage>
        <taxon>Bacteria</taxon>
        <taxon>Pseudomonadati</taxon>
        <taxon>Pseudomonadota</taxon>
        <taxon>Gammaproteobacteria</taxon>
        <taxon>Chromatiales</taxon>
        <taxon>Ectothiorhodospiraceae</taxon>
        <taxon>Spiribacter</taxon>
    </lineage>
</organism>
<dbReference type="InterPro" id="IPR036390">
    <property type="entry name" value="WH_DNA-bd_sf"/>
</dbReference>
<dbReference type="Pfam" id="PF07729">
    <property type="entry name" value="FCD"/>
    <property type="match status" value="1"/>
</dbReference>
<comment type="caution">
    <text evidence="5">The sequence shown here is derived from an EMBL/GenBank/DDBJ whole genome shotgun (WGS) entry which is preliminary data.</text>
</comment>
<keyword evidence="2" id="KW-0238">DNA-binding</keyword>
<evidence type="ECO:0000313" key="6">
    <source>
        <dbReference type="Proteomes" id="UP001556636"/>
    </source>
</evidence>
<dbReference type="SMART" id="SM00345">
    <property type="entry name" value="HTH_GNTR"/>
    <property type="match status" value="1"/>
</dbReference>
<proteinExistence type="predicted"/>
<dbReference type="SMART" id="SM00895">
    <property type="entry name" value="FCD"/>
    <property type="match status" value="1"/>
</dbReference>
<evidence type="ECO:0000259" key="4">
    <source>
        <dbReference type="PROSITE" id="PS50949"/>
    </source>
</evidence>
<dbReference type="PANTHER" id="PTHR43537:SF53">
    <property type="entry name" value="HTH-TYPE TRANSCRIPTIONAL REPRESSOR NANR"/>
    <property type="match status" value="1"/>
</dbReference>
<dbReference type="InterPro" id="IPR036388">
    <property type="entry name" value="WH-like_DNA-bd_sf"/>
</dbReference>
<gene>
    <name evidence="5" type="ORF">V6X51_06315</name>
</gene>
<dbReference type="PANTHER" id="PTHR43537">
    <property type="entry name" value="TRANSCRIPTIONAL REGULATOR, GNTR FAMILY"/>
    <property type="match status" value="1"/>
</dbReference>
<accession>A0ABV3RYA1</accession>
<dbReference type="SUPFAM" id="SSF48008">
    <property type="entry name" value="GntR ligand-binding domain-like"/>
    <property type="match status" value="1"/>
</dbReference>
<evidence type="ECO:0000256" key="2">
    <source>
        <dbReference type="ARBA" id="ARBA00023125"/>
    </source>
</evidence>
<dbReference type="Pfam" id="PF00392">
    <property type="entry name" value="GntR"/>
    <property type="match status" value="1"/>
</dbReference>
<dbReference type="InterPro" id="IPR011711">
    <property type="entry name" value="GntR_C"/>
</dbReference>
<sequence>MSEQRGRTSDEAIYQAVRTAIVDHRLRPGDRLPEDTLGQTFGVSRTSIRKVLQRLSIDRLVVQRPRRGAEVNRPTARQAADVFANRRLLECGSIPAVVRHFTPEHHRDLHALVQREQAARRAGDRSAAIKHSADFHTQLMAVTDNELTRAFVEQLSSLSSLIIAVYGTHQSIGCDCGEHDELLRLLEAGAVEQAERWMDHHLREIEASLEFADAPREAPDFSTLFDDSEIAS</sequence>
<keyword evidence="3" id="KW-0804">Transcription</keyword>
<keyword evidence="6" id="KW-1185">Reference proteome</keyword>
<dbReference type="PROSITE" id="PS50949">
    <property type="entry name" value="HTH_GNTR"/>
    <property type="match status" value="1"/>
</dbReference>
<evidence type="ECO:0000256" key="1">
    <source>
        <dbReference type="ARBA" id="ARBA00023015"/>
    </source>
</evidence>
<feature type="domain" description="HTH gntR-type" evidence="4">
    <location>
        <begin position="7"/>
        <end position="74"/>
    </location>
</feature>
<protein>
    <submittedName>
        <fullName evidence="5">GntR family transcriptional regulator</fullName>
    </submittedName>
</protein>
<evidence type="ECO:0000256" key="3">
    <source>
        <dbReference type="ARBA" id="ARBA00023163"/>
    </source>
</evidence>
<dbReference type="SUPFAM" id="SSF46785">
    <property type="entry name" value="Winged helix' DNA-binding domain"/>
    <property type="match status" value="1"/>
</dbReference>
<dbReference type="Gene3D" id="1.20.120.530">
    <property type="entry name" value="GntR ligand-binding domain-like"/>
    <property type="match status" value="1"/>
</dbReference>
<dbReference type="InterPro" id="IPR000524">
    <property type="entry name" value="Tscrpt_reg_HTH_GntR"/>
</dbReference>
<dbReference type="Gene3D" id="1.10.10.10">
    <property type="entry name" value="Winged helix-like DNA-binding domain superfamily/Winged helix DNA-binding domain"/>
    <property type="match status" value="1"/>
</dbReference>
<name>A0ABV3RYA1_9GAMM</name>
<dbReference type="Proteomes" id="UP001556636">
    <property type="component" value="Unassembled WGS sequence"/>
</dbReference>
<dbReference type="CDD" id="cd07377">
    <property type="entry name" value="WHTH_GntR"/>
    <property type="match status" value="1"/>
</dbReference>
<evidence type="ECO:0000313" key="5">
    <source>
        <dbReference type="EMBL" id="MEX0373049.1"/>
    </source>
</evidence>
<keyword evidence="1" id="KW-0805">Transcription regulation</keyword>
<dbReference type="EMBL" id="JBAKFG010000002">
    <property type="protein sequence ID" value="MEX0373049.1"/>
    <property type="molecule type" value="Genomic_DNA"/>
</dbReference>
<dbReference type="RefSeq" id="WP_367951498.1">
    <property type="nucleotide sequence ID" value="NZ_JBAKFG010000002.1"/>
</dbReference>